<organism evidence="7 8">
    <name type="scientific">Leucobacter exalbidus</name>
    <dbReference type="NCBI Taxonomy" id="662960"/>
    <lineage>
        <taxon>Bacteria</taxon>
        <taxon>Bacillati</taxon>
        <taxon>Actinomycetota</taxon>
        <taxon>Actinomycetes</taxon>
        <taxon>Micrococcales</taxon>
        <taxon>Microbacteriaceae</taxon>
        <taxon>Leucobacter</taxon>
    </lineage>
</organism>
<evidence type="ECO:0000256" key="5">
    <source>
        <dbReference type="SAM" id="MobiDB-lite"/>
    </source>
</evidence>
<dbReference type="InterPro" id="IPR042172">
    <property type="entry name" value="Adenosylhomocyst_ase-like_sf"/>
</dbReference>
<evidence type="ECO:0000256" key="2">
    <source>
        <dbReference type="ARBA" id="ARBA00007122"/>
    </source>
</evidence>
<dbReference type="InterPro" id="IPR000043">
    <property type="entry name" value="Adenosylhomocysteinase-like"/>
</dbReference>
<dbReference type="AlphaFoldDB" id="A0A940PQC8"/>
<dbReference type="Gene3D" id="3.40.50.1480">
    <property type="entry name" value="Adenosylhomocysteinase-like"/>
    <property type="match status" value="1"/>
</dbReference>
<gene>
    <name evidence="7" type="ORF">JOF28_000025</name>
</gene>
<comment type="cofactor">
    <cofactor evidence="1">
        <name>NAD(+)</name>
        <dbReference type="ChEBI" id="CHEBI:57540"/>
    </cofactor>
</comment>
<feature type="region of interest" description="Disordered" evidence="5">
    <location>
        <begin position="514"/>
        <end position="545"/>
    </location>
</feature>
<protein>
    <submittedName>
        <fullName evidence="7">Adenosylhomocysteinase</fullName>
        <ecNumber evidence="7">3.3.1.1</ecNumber>
    </submittedName>
</protein>
<evidence type="ECO:0000256" key="1">
    <source>
        <dbReference type="ARBA" id="ARBA00001911"/>
    </source>
</evidence>
<proteinExistence type="inferred from homology"/>
<keyword evidence="8" id="KW-1185">Reference proteome</keyword>
<dbReference type="GO" id="GO:0004013">
    <property type="term" value="F:adenosylhomocysteinase activity"/>
    <property type="evidence" value="ECO:0007669"/>
    <property type="project" value="TreeGrafter"/>
</dbReference>
<evidence type="ECO:0000313" key="8">
    <source>
        <dbReference type="Proteomes" id="UP000675163"/>
    </source>
</evidence>
<dbReference type="EC" id="3.3.1.1" evidence="7"/>
<name>A0A940PQC8_9MICO</name>
<dbReference type="Pfam" id="PF00670">
    <property type="entry name" value="AdoHcyase_NAD"/>
    <property type="match status" value="1"/>
</dbReference>
<dbReference type="PANTHER" id="PTHR23420">
    <property type="entry name" value="ADENOSYLHOMOCYSTEINASE"/>
    <property type="match status" value="1"/>
</dbReference>
<feature type="compositionally biased region" description="Basic residues" evidence="5">
    <location>
        <begin position="536"/>
        <end position="545"/>
    </location>
</feature>
<dbReference type="PANTHER" id="PTHR23420:SF0">
    <property type="entry name" value="ADENOSYLHOMOCYSTEINASE"/>
    <property type="match status" value="1"/>
</dbReference>
<comment type="caution">
    <text evidence="7">The sequence shown here is derived from an EMBL/GenBank/DDBJ whole genome shotgun (WGS) entry which is preliminary data.</text>
</comment>
<evidence type="ECO:0000313" key="7">
    <source>
        <dbReference type="EMBL" id="MBP1324793.1"/>
    </source>
</evidence>
<dbReference type="Gene3D" id="3.40.50.720">
    <property type="entry name" value="NAD(P)-binding Rossmann-like Domain"/>
    <property type="match status" value="1"/>
</dbReference>
<dbReference type="InterPro" id="IPR015878">
    <property type="entry name" value="Ado_hCys_hydrolase_NAD-bd"/>
</dbReference>
<dbReference type="SUPFAM" id="SSF51735">
    <property type="entry name" value="NAD(P)-binding Rossmann-fold domains"/>
    <property type="match status" value="1"/>
</dbReference>
<dbReference type="SMART" id="SM00996">
    <property type="entry name" value="AdoHcyase"/>
    <property type="match status" value="1"/>
</dbReference>
<dbReference type="Pfam" id="PF05221">
    <property type="entry name" value="AdoHcyase"/>
    <property type="match status" value="1"/>
</dbReference>
<dbReference type="GO" id="GO:0005829">
    <property type="term" value="C:cytosol"/>
    <property type="evidence" value="ECO:0007669"/>
    <property type="project" value="TreeGrafter"/>
</dbReference>
<dbReference type="GO" id="GO:0033353">
    <property type="term" value="P:S-adenosylmethionine cycle"/>
    <property type="evidence" value="ECO:0007669"/>
    <property type="project" value="TreeGrafter"/>
</dbReference>
<dbReference type="EMBL" id="JAFIDA010000001">
    <property type="protein sequence ID" value="MBP1324793.1"/>
    <property type="molecule type" value="Genomic_DNA"/>
</dbReference>
<dbReference type="Proteomes" id="UP000675163">
    <property type="component" value="Unassembled WGS sequence"/>
</dbReference>
<dbReference type="SMART" id="SM00997">
    <property type="entry name" value="AdoHcyase_NAD"/>
    <property type="match status" value="1"/>
</dbReference>
<dbReference type="RefSeq" id="WP_209703921.1">
    <property type="nucleotide sequence ID" value="NZ_JAFIDA010000001.1"/>
</dbReference>
<keyword evidence="4" id="KW-0520">NAD</keyword>
<feature type="domain" description="S-adenosyl-L-homocysteine hydrolase NAD binding" evidence="6">
    <location>
        <begin position="282"/>
        <end position="465"/>
    </location>
</feature>
<reference evidence="7" key="1">
    <citation type="submission" date="2021-02" db="EMBL/GenBank/DDBJ databases">
        <title>Sequencing the genomes of 1000 actinobacteria strains.</title>
        <authorList>
            <person name="Klenk H.-P."/>
        </authorList>
    </citation>
    <scope>NUCLEOTIDE SEQUENCE</scope>
    <source>
        <strain evidence="7">DSM 22850</strain>
    </source>
</reference>
<dbReference type="InterPro" id="IPR036291">
    <property type="entry name" value="NAD(P)-bd_dom_sf"/>
</dbReference>
<evidence type="ECO:0000256" key="4">
    <source>
        <dbReference type="ARBA" id="ARBA00023027"/>
    </source>
</evidence>
<keyword evidence="7" id="KW-0378">Hydrolase</keyword>
<sequence>MTLAGDSAALAIERAVRAAARSGNRLLSGSTALVSVTDDLARTTLQHALARMGVRAALPGHPADFVFVDTSDAAEFAASDAAADSSLPAVVVALDGGIVSPRGTDPAARIAWAERGMPATAALARELAQGMVGGAAPRVAVSLVLEPKTAAFTLTLAAARCDVAVFSAVSETDPEIARELAKDGRVAVFAPTDETSSSRIKSVDAAHAAAILEWAPDYLIDDGSHLIRLAHTERPDALDWLVGAAEETTSGVRPLLEMVQQGDLRIPVIAVNDARTKTGFDNLIGTGQSCVFAIADVLDAAGWHAPAQQHRDDGATYAGLHGTRWTVIGYGPVGVGTARFAAALGATVTVVERDPVRALDALHDGFEARSMADALATADVVVSATGVWHTLGRTHFAAMRPGTAVAVAGGIDDELALDELRAAGWTMAPIGSPASALEEWRAPDATAGPYVVAGGGGVNYTAGEGNPIEVMDLSFATQLAALARLMRERPAPGVHALSAAEERLVARAALAARGGSADADPESTRAGGAAQPWPIHRYRTHNIEQ</sequence>
<keyword evidence="3" id="KW-0554">One-carbon metabolism</keyword>
<dbReference type="SUPFAM" id="SSF52283">
    <property type="entry name" value="Formate/glycerate dehydrogenase catalytic domain-like"/>
    <property type="match status" value="1"/>
</dbReference>
<dbReference type="GO" id="GO:0006730">
    <property type="term" value="P:one-carbon metabolic process"/>
    <property type="evidence" value="ECO:0007669"/>
    <property type="project" value="UniProtKB-KW"/>
</dbReference>
<evidence type="ECO:0000256" key="3">
    <source>
        <dbReference type="ARBA" id="ARBA00022563"/>
    </source>
</evidence>
<comment type="similarity">
    <text evidence="2">Belongs to the adenosylhomocysteinase family.</text>
</comment>
<accession>A0A940PQC8</accession>
<evidence type="ECO:0000259" key="6">
    <source>
        <dbReference type="SMART" id="SM00997"/>
    </source>
</evidence>